<dbReference type="Proteomes" id="UP000009082">
    <property type="component" value="Unassembled WGS sequence"/>
</dbReference>
<proteinExistence type="predicted"/>
<name>C4VC64_VAIC1</name>
<protein>
    <submittedName>
        <fullName evidence="1">Uncharacterized protein</fullName>
    </submittedName>
</protein>
<reference evidence="1 2" key="1">
    <citation type="journal article" date="2009" name="PLoS Pathog.">
        <title>Genomic analyses of the microsporidian Nosema ceranae, an emergent pathogen of honey bees.</title>
        <authorList>
            <person name="Cornman R.S."/>
            <person name="Chen Y.P."/>
            <person name="Schatz M.C."/>
            <person name="Street C."/>
            <person name="Zhao Y."/>
            <person name="Desany B."/>
            <person name="Egholm M."/>
            <person name="Hutchison S."/>
            <person name="Pettis J.S."/>
            <person name="Lipkin W.I."/>
            <person name="Evans J.D."/>
        </authorList>
    </citation>
    <scope>NUCLEOTIDE SEQUENCE [LARGE SCALE GENOMIC DNA]</scope>
    <source>
        <strain evidence="1 2">BRL01</strain>
    </source>
</reference>
<comment type="caution">
    <text evidence="1">The sequence shown here is derived from an EMBL/GenBank/DDBJ whole genome shotgun (WGS) entry which is preliminary data.</text>
</comment>
<dbReference type="VEuPathDB" id="MicrosporidiaDB:NCER_102540"/>
<dbReference type="HOGENOM" id="CLU_1993259_0_0_1"/>
<dbReference type="EMBL" id="ACOL01002403">
    <property type="protein sequence ID" value="EEQ81188.1"/>
    <property type="molecule type" value="Genomic_DNA"/>
</dbReference>
<accession>C4VC64</accession>
<dbReference type="InParanoid" id="C4VC64"/>
<evidence type="ECO:0000313" key="2">
    <source>
        <dbReference type="Proteomes" id="UP000009082"/>
    </source>
</evidence>
<sequence>MKQSHNIENVKFTKYITRLIFVVNDRLVIEEDLPILRMLFRIIKYKKNTRKCINTLNEQIKIYENCDSYFCFESHTRPATKRANLIEFRDACNELENFKGQSVLALTKQAICFYIKDDTRISKRI</sequence>
<dbReference type="KEGG" id="nce:NCER_102540"/>
<evidence type="ECO:0000313" key="1">
    <source>
        <dbReference type="EMBL" id="EEQ81188.1"/>
    </source>
</evidence>
<organism evidence="1 2">
    <name type="scientific">Vairimorpha ceranae (strain BRL01)</name>
    <name type="common">Microsporidian parasite</name>
    <name type="synonym">Nosema ceranae</name>
    <dbReference type="NCBI Taxonomy" id="578460"/>
    <lineage>
        <taxon>Eukaryota</taxon>
        <taxon>Fungi</taxon>
        <taxon>Fungi incertae sedis</taxon>
        <taxon>Microsporidia</taxon>
        <taxon>Nosematidae</taxon>
        <taxon>Vairimorpha</taxon>
    </lineage>
</organism>
<dbReference type="AlphaFoldDB" id="C4VC64"/>
<gene>
    <name evidence="1" type="ORF">NCER_102540</name>
</gene>